<feature type="region of interest" description="Disordered" evidence="8">
    <location>
        <begin position="60"/>
        <end position="80"/>
    </location>
</feature>
<evidence type="ECO:0000256" key="2">
    <source>
        <dbReference type="ARBA" id="ARBA00022730"/>
    </source>
</evidence>
<reference evidence="9 10" key="1">
    <citation type="submission" date="2019-03" db="EMBL/GenBank/DDBJ databases">
        <title>Sequencing the genomes of 1000 actinobacteria strains.</title>
        <authorList>
            <person name="Klenk H.-P."/>
        </authorList>
    </citation>
    <scope>NUCLEOTIDE SEQUENCE [LARGE SCALE GENOMIC DNA]</scope>
    <source>
        <strain evidence="9 10">DSM 18936</strain>
    </source>
</reference>
<proteinExistence type="inferred from homology"/>
<feature type="region of interest" description="Disordered" evidence="8">
    <location>
        <begin position="1"/>
        <end position="38"/>
    </location>
</feature>
<keyword evidence="10" id="KW-1185">Reference proteome</keyword>
<evidence type="ECO:0000313" key="10">
    <source>
        <dbReference type="Proteomes" id="UP000294558"/>
    </source>
</evidence>
<dbReference type="GO" id="GO:0003735">
    <property type="term" value="F:structural constituent of ribosome"/>
    <property type="evidence" value="ECO:0007669"/>
    <property type="project" value="InterPro"/>
</dbReference>
<name>A0A4R7I0T2_9ACTN</name>
<keyword evidence="5 7" id="KW-0687">Ribonucleoprotein</keyword>
<gene>
    <name evidence="7" type="primary">rpsT</name>
    <name evidence="9" type="ORF">BDK89_1635</name>
</gene>
<dbReference type="PANTHER" id="PTHR33398:SF1">
    <property type="entry name" value="SMALL RIBOSOMAL SUBUNIT PROTEIN BS20C"/>
    <property type="match status" value="1"/>
</dbReference>
<keyword evidence="3 7" id="KW-0694">RNA-binding</keyword>
<comment type="function">
    <text evidence="7">Binds directly to 16S ribosomal RNA.</text>
</comment>
<dbReference type="GO" id="GO:0005829">
    <property type="term" value="C:cytosol"/>
    <property type="evidence" value="ECO:0007669"/>
    <property type="project" value="TreeGrafter"/>
</dbReference>
<dbReference type="EMBL" id="SOAU01000001">
    <property type="protein sequence ID" value="TDT16053.1"/>
    <property type="molecule type" value="Genomic_DNA"/>
</dbReference>
<dbReference type="AlphaFoldDB" id="A0A4R7I0T2"/>
<dbReference type="GO" id="GO:0070181">
    <property type="term" value="F:small ribosomal subunit rRNA binding"/>
    <property type="evidence" value="ECO:0007669"/>
    <property type="project" value="TreeGrafter"/>
</dbReference>
<feature type="compositionally biased region" description="Basic and acidic residues" evidence="8">
    <location>
        <begin position="12"/>
        <end position="30"/>
    </location>
</feature>
<accession>A0A4R7I0T2</accession>
<comment type="caution">
    <text evidence="9">The sequence shown here is derived from an EMBL/GenBank/DDBJ whole genome shotgun (WGS) entry which is preliminary data.</text>
</comment>
<protein>
    <recommendedName>
        <fullName evidence="6 7">Small ribosomal subunit protein bS20</fullName>
    </recommendedName>
</protein>
<dbReference type="PANTHER" id="PTHR33398">
    <property type="entry name" value="30S RIBOSOMAL PROTEIN S20"/>
    <property type="match status" value="1"/>
</dbReference>
<feature type="compositionally biased region" description="Basic residues" evidence="8">
    <location>
        <begin position="1"/>
        <end position="11"/>
    </location>
</feature>
<dbReference type="GO" id="GO:0015935">
    <property type="term" value="C:small ribosomal subunit"/>
    <property type="evidence" value="ECO:0007669"/>
    <property type="project" value="TreeGrafter"/>
</dbReference>
<sequence>MANIKSQKKRNITNEKAHERNKAVRSEMKQRTKKALTTGDDADVQAAVKRIDSAAQKGVIHKNTAARKKSRLMKQVNAAS</sequence>
<dbReference type="NCBIfam" id="TIGR00029">
    <property type="entry name" value="S20"/>
    <property type="match status" value="1"/>
</dbReference>
<dbReference type="Pfam" id="PF01649">
    <property type="entry name" value="Ribosomal_S20p"/>
    <property type="match status" value="1"/>
</dbReference>
<organism evidence="9 10">
    <name type="scientific">Ilumatobacter fluminis</name>
    <dbReference type="NCBI Taxonomy" id="467091"/>
    <lineage>
        <taxon>Bacteria</taxon>
        <taxon>Bacillati</taxon>
        <taxon>Actinomycetota</taxon>
        <taxon>Acidimicrobiia</taxon>
        <taxon>Acidimicrobiales</taxon>
        <taxon>Ilumatobacteraceae</taxon>
        <taxon>Ilumatobacter</taxon>
    </lineage>
</organism>
<evidence type="ECO:0000256" key="5">
    <source>
        <dbReference type="ARBA" id="ARBA00023274"/>
    </source>
</evidence>
<dbReference type="InterPro" id="IPR002583">
    <property type="entry name" value="Ribosomal_bS20"/>
</dbReference>
<dbReference type="InterPro" id="IPR036510">
    <property type="entry name" value="Ribosomal_bS20_sf"/>
</dbReference>
<evidence type="ECO:0000313" key="9">
    <source>
        <dbReference type="EMBL" id="TDT16053.1"/>
    </source>
</evidence>
<evidence type="ECO:0000256" key="7">
    <source>
        <dbReference type="HAMAP-Rule" id="MF_00500"/>
    </source>
</evidence>
<dbReference type="SUPFAM" id="SSF46992">
    <property type="entry name" value="Ribosomal protein S20"/>
    <property type="match status" value="1"/>
</dbReference>
<dbReference type="GO" id="GO:0006412">
    <property type="term" value="P:translation"/>
    <property type="evidence" value="ECO:0007669"/>
    <property type="project" value="UniProtKB-UniRule"/>
</dbReference>
<evidence type="ECO:0000256" key="8">
    <source>
        <dbReference type="SAM" id="MobiDB-lite"/>
    </source>
</evidence>
<dbReference type="HAMAP" id="MF_00500">
    <property type="entry name" value="Ribosomal_bS20"/>
    <property type="match status" value="1"/>
</dbReference>
<evidence type="ECO:0000256" key="6">
    <source>
        <dbReference type="ARBA" id="ARBA00035136"/>
    </source>
</evidence>
<dbReference type="Proteomes" id="UP000294558">
    <property type="component" value="Unassembled WGS sequence"/>
</dbReference>
<keyword evidence="2 7" id="KW-0699">rRNA-binding</keyword>
<evidence type="ECO:0000256" key="4">
    <source>
        <dbReference type="ARBA" id="ARBA00022980"/>
    </source>
</evidence>
<evidence type="ECO:0000256" key="1">
    <source>
        <dbReference type="ARBA" id="ARBA00007634"/>
    </source>
</evidence>
<evidence type="ECO:0000256" key="3">
    <source>
        <dbReference type="ARBA" id="ARBA00022884"/>
    </source>
</evidence>
<dbReference type="Gene3D" id="1.20.58.110">
    <property type="entry name" value="Ribosomal protein S20"/>
    <property type="match status" value="1"/>
</dbReference>
<comment type="similarity">
    <text evidence="1 7">Belongs to the bacterial ribosomal protein bS20 family.</text>
</comment>
<keyword evidence="4 7" id="KW-0689">Ribosomal protein</keyword>
<dbReference type="RefSeq" id="WP_166657457.1">
    <property type="nucleotide sequence ID" value="NZ_JAVJPS010000040.1"/>
</dbReference>